<gene>
    <name evidence="2" type="ORF">B8W66_13540</name>
</gene>
<dbReference type="AlphaFoldDB" id="A0A1X2LTY6"/>
<reference evidence="2 3" key="1">
    <citation type="submission" date="2017-04" db="EMBL/GenBank/DDBJ databases">
        <title>The new phylogeny of genus Mycobacterium.</title>
        <authorList>
            <person name="Tortoli E."/>
            <person name="Trovato A."/>
            <person name="Cirillo D.M."/>
        </authorList>
    </citation>
    <scope>NUCLEOTIDE SEQUENCE [LARGE SCALE GENOMIC DNA]</scope>
    <source>
        <strain evidence="2 3">TBL 1200985</strain>
    </source>
</reference>
<dbReference type="RefSeq" id="WP_085325521.1">
    <property type="nucleotide sequence ID" value="NZ_NCXP01000015.1"/>
</dbReference>
<keyword evidence="1" id="KW-1133">Transmembrane helix</keyword>
<comment type="caution">
    <text evidence="2">The sequence shown here is derived from an EMBL/GenBank/DDBJ whole genome shotgun (WGS) entry which is preliminary data.</text>
</comment>
<name>A0A1X2LTY6_9MYCO</name>
<feature type="transmembrane region" description="Helical" evidence="1">
    <location>
        <begin position="44"/>
        <end position="70"/>
    </location>
</feature>
<organism evidence="2 3">
    <name type="scientific">Mycobacterium decipiens</name>
    <dbReference type="NCBI Taxonomy" id="1430326"/>
    <lineage>
        <taxon>Bacteria</taxon>
        <taxon>Bacillati</taxon>
        <taxon>Actinomycetota</taxon>
        <taxon>Actinomycetes</taxon>
        <taxon>Mycobacteriales</taxon>
        <taxon>Mycobacteriaceae</taxon>
        <taxon>Mycobacterium</taxon>
    </lineage>
</organism>
<accession>A0A1X2LTY6</accession>
<dbReference type="EMBL" id="NCXP01000015">
    <property type="protein sequence ID" value="OSC40324.1"/>
    <property type="molecule type" value="Genomic_DNA"/>
</dbReference>
<sequence length="253" mass="26841">MSSQHAGSGSEPIFKAGAWILGGFSLLAAGLGALTVIPRIANTYLLWTIIAVIFMVLAFVGALMAVGLVYHRKHGDAGEEWYRDAAKVFIAFGGVFLLTGISIVLISGVLVLARTEVPRLALSIAPNQRQDGNAAESATVKVKIEADAMDPGGFLVVDLMAIPVVKKGQEYQFGDRVYLSAVGSDSTGHVSSEIQIEIPSSKYSMIVAEVYPGPMKRDGTNVNWAGEMYASTQMCADITTPVPRACAYAQVPS</sequence>
<feature type="transmembrane region" description="Helical" evidence="1">
    <location>
        <begin position="90"/>
        <end position="113"/>
    </location>
</feature>
<evidence type="ECO:0000313" key="2">
    <source>
        <dbReference type="EMBL" id="OSC40324.1"/>
    </source>
</evidence>
<keyword evidence="1" id="KW-0472">Membrane</keyword>
<protein>
    <submittedName>
        <fullName evidence="2">Uncharacterized protein</fullName>
    </submittedName>
</protein>
<keyword evidence="1" id="KW-0812">Transmembrane</keyword>
<feature type="transmembrane region" description="Helical" evidence="1">
    <location>
        <begin position="16"/>
        <end position="37"/>
    </location>
</feature>
<proteinExistence type="predicted"/>
<evidence type="ECO:0000313" key="3">
    <source>
        <dbReference type="Proteomes" id="UP000193247"/>
    </source>
</evidence>
<dbReference type="Proteomes" id="UP000193247">
    <property type="component" value="Unassembled WGS sequence"/>
</dbReference>
<evidence type="ECO:0000256" key="1">
    <source>
        <dbReference type="SAM" id="Phobius"/>
    </source>
</evidence>
<keyword evidence="3" id="KW-1185">Reference proteome</keyword>